<feature type="transmembrane region" description="Helical" evidence="1">
    <location>
        <begin position="259"/>
        <end position="278"/>
    </location>
</feature>
<gene>
    <name evidence="2" type="ORF">C4K46_09625</name>
</gene>
<feature type="transmembrane region" description="Helical" evidence="1">
    <location>
        <begin position="21"/>
        <end position="44"/>
    </location>
</feature>
<reference evidence="2 3" key="1">
    <citation type="submission" date="2018-02" db="EMBL/GenBank/DDBJ databases">
        <title>Draft genome sequence of Streptococcus oricebi CCUG 70868T type strain.</title>
        <authorList>
            <person name="Mendez V."/>
            <person name="Salva-Serra F."/>
            <person name="Jaen-Luchoro D."/>
            <person name="Gonzales-Siles L."/>
            <person name="Karlsson R."/>
            <person name="Engstrom-Jakobsson H."/>
            <person name="Busquets A."/>
            <person name="Gomila M."/>
            <person name="Pineiro-Iglesias B."/>
            <person name="Bennasar-Figueras A."/>
            <person name="Seeger M."/>
            <person name="Moore E."/>
        </authorList>
    </citation>
    <scope>NUCLEOTIDE SEQUENCE [LARGE SCALE GENOMIC DNA]</scope>
    <source>
        <strain evidence="2 3">CCUG 70868</strain>
    </source>
</reference>
<feature type="transmembrane region" description="Helical" evidence="1">
    <location>
        <begin position="132"/>
        <end position="153"/>
    </location>
</feature>
<comment type="caution">
    <text evidence="2">The sequence shown here is derived from an EMBL/GenBank/DDBJ whole genome shotgun (WGS) entry which is preliminary data.</text>
</comment>
<keyword evidence="1" id="KW-0812">Transmembrane</keyword>
<feature type="transmembrane region" description="Helical" evidence="1">
    <location>
        <begin position="223"/>
        <end position="253"/>
    </location>
</feature>
<evidence type="ECO:0000313" key="3">
    <source>
        <dbReference type="Proteomes" id="UP001519296"/>
    </source>
</evidence>
<protein>
    <recommendedName>
        <fullName evidence="4">Beta-carotene 15,15'-monooxygenase</fullName>
    </recommendedName>
</protein>
<sequence>MKKFRLSSLFRQARRELKANYLAWAGPTVCIGLLYGLLISLIYVNYEQIESRSSQPLLASLAYILNLMTTKLVEFSDQPILRVAILLFTASYFFTSKYFLTLVRSPRLVKRYFLEAVQYSITDGLNNRIGYFFLYILTNLPFLLILTVAYLTFPTSFPDLAQGLWLFQWILQACLLLGVILVRSHLFLLPYIVADTCSADNQLAPLPYMECLKKSSQLMKGQFWTYFLLSLAEYGVRLSLEFVQSFIIVHYLVLGQDPASLQLIFILIFLFGLLRFLFINPFLRAVKTIWANHLIVGDREIVNFGD</sequence>
<proteinExistence type="predicted"/>
<accession>A0ABS5B5V6</accession>
<keyword evidence="1" id="KW-1133">Transmembrane helix</keyword>
<feature type="transmembrane region" description="Helical" evidence="1">
    <location>
        <begin position="165"/>
        <end position="182"/>
    </location>
</feature>
<dbReference type="Proteomes" id="UP001519296">
    <property type="component" value="Unassembled WGS sequence"/>
</dbReference>
<dbReference type="EMBL" id="PRDG01000006">
    <property type="protein sequence ID" value="MBP2624194.1"/>
    <property type="molecule type" value="Genomic_DNA"/>
</dbReference>
<evidence type="ECO:0008006" key="4">
    <source>
        <dbReference type="Google" id="ProtNLM"/>
    </source>
</evidence>
<feature type="transmembrane region" description="Helical" evidence="1">
    <location>
        <begin position="80"/>
        <end position="100"/>
    </location>
</feature>
<dbReference type="RefSeq" id="WP_209628958.1">
    <property type="nucleotide sequence ID" value="NZ_PRDG01000006.1"/>
</dbReference>
<name>A0ABS5B5V6_9STRE</name>
<organism evidence="2 3">
    <name type="scientific">Streptococcus oricebi</name>
    <dbReference type="NCBI Taxonomy" id="1547447"/>
    <lineage>
        <taxon>Bacteria</taxon>
        <taxon>Bacillati</taxon>
        <taxon>Bacillota</taxon>
        <taxon>Bacilli</taxon>
        <taxon>Lactobacillales</taxon>
        <taxon>Streptococcaceae</taxon>
        <taxon>Streptococcus</taxon>
    </lineage>
</organism>
<evidence type="ECO:0000313" key="2">
    <source>
        <dbReference type="EMBL" id="MBP2624194.1"/>
    </source>
</evidence>
<keyword evidence="1" id="KW-0472">Membrane</keyword>
<evidence type="ECO:0000256" key="1">
    <source>
        <dbReference type="SAM" id="Phobius"/>
    </source>
</evidence>
<keyword evidence="3" id="KW-1185">Reference proteome</keyword>